<keyword evidence="2" id="KW-1133">Transmembrane helix</keyword>
<evidence type="ECO:0000259" key="5">
    <source>
        <dbReference type="Pfam" id="PF23668"/>
    </source>
</evidence>
<dbReference type="InterPro" id="IPR056266">
    <property type="entry name" value="CDCP1_CUB_3rd_6th"/>
</dbReference>
<protein>
    <submittedName>
        <fullName evidence="6">CUB domain-containing protein 1-like</fullName>
    </submittedName>
</protein>
<evidence type="ECO:0000256" key="1">
    <source>
        <dbReference type="SAM" id="MobiDB-lite"/>
    </source>
</evidence>
<evidence type="ECO:0000256" key="2">
    <source>
        <dbReference type="SAM" id="Phobius"/>
    </source>
</evidence>
<accession>A0A087Y1G7</accession>
<dbReference type="SUPFAM" id="SSF49854">
    <property type="entry name" value="Spermadhesin, CUB domain"/>
    <property type="match status" value="2"/>
</dbReference>
<dbReference type="PANTHER" id="PTHR14477:SF1">
    <property type="entry name" value="CUB DOMAIN-CONTAINING PROTEIN 1"/>
    <property type="match status" value="1"/>
</dbReference>
<proteinExistence type="predicted"/>
<keyword evidence="2" id="KW-0812">Transmembrane</keyword>
<dbReference type="Proteomes" id="UP000028760">
    <property type="component" value="Unassembled WGS sequence"/>
</dbReference>
<evidence type="ECO:0000259" key="4">
    <source>
        <dbReference type="Pfam" id="PF23667"/>
    </source>
</evidence>
<dbReference type="PANTHER" id="PTHR14477">
    <property type="entry name" value="CUB DOMAIN-CONTAINING PROTEIN 1"/>
    <property type="match status" value="1"/>
</dbReference>
<dbReference type="Gene3D" id="2.60.120.290">
    <property type="entry name" value="Spermadhesin, CUB domain"/>
    <property type="match status" value="2"/>
</dbReference>
<dbReference type="GeneTree" id="ENSGT00390000010209"/>
<feature type="domain" description="CDCP1 second and fifth CUB" evidence="5">
    <location>
        <begin position="79"/>
        <end position="176"/>
    </location>
</feature>
<feature type="transmembrane region" description="Helical" evidence="2">
    <location>
        <begin position="621"/>
        <end position="640"/>
    </location>
</feature>
<feature type="domain" description="CDCP1 third and sixth CUB" evidence="3">
    <location>
        <begin position="505"/>
        <end position="599"/>
    </location>
</feature>
<feature type="region of interest" description="Disordered" evidence="1">
    <location>
        <begin position="317"/>
        <end position="339"/>
    </location>
</feature>
<keyword evidence="7" id="KW-1185">Reference proteome</keyword>
<keyword evidence="2" id="KW-0472">Membrane</keyword>
<feature type="domain" description="CDCP1 first CUB" evidence="4">
    <location>
        <begin position="4"/>
        <end position="69"/>
    </location>
</feature>
<dbReference type="OMA" id="QFCPQGA"/>
<dbReference type="Pfam" id="PF23668">
    <property type="entry name" value="CUB_CDCP1_2"/>
    <property type="match status" value="2"/>
</dbReference>
<dbReference type="InterPro" id="IPR035914">
    <property type="entry name" value="Sperma_CUB_dom_sf"/>
</dbReference>
<feature type="transmembrane region" description="Helical" evidence="2">
    <location>
        <begin position="645"/>
        <end position="664"/>
    </location>
</feature>
<organism evidence="6 7">
    <name type="scientific">Poecilia formosa</name>
    <name type="common">Amazon molly</name>
    <name type="synonym">Limia formosa</name>
    <dbReference type="NCBI Taxonomy" id="48698"/>
    <lineage>
        <taxon>Eukaryota</taxon>
        <taxon>Metazoa</taxon>
        <taxon>Chordata</taxon>
        <taxon>Craniata</taxon>
        <taxon>Vertebrata</taxon>
        <taxon>Euteleostomi</taxon>
        <taxon>Actinopterygii</taxon>
        <taxon>Neopterygii</taxon>
        <taxon>Teleostei</taxon>
        <taxon>Neoteleostei</taxon>
        <taxon>Acanthomorphata</taxon>
        <taxon>Ovalentaria</taxon>
        <taxon>Atherinomorphae</taxon>
        <taxon>Cyprinodontiformes</taxon>
        <taxon>Poeciliidae</taxon>
        <taxon>Poeciliinae</taxon>
        <taxon>Poecilia</taxon>
    </lineage>
</organism>
<dbReference type="EMBL" id="AYCK01013987">
    <property type="status" value="NOT_ANNOTATED_CDS"/>
    <property type="molecule type" value="Genomic_DNA"/>
</dbReference>
<dbReference type="AlphaFoldDB" id="A0A087Y1G7"/>
<dbReference type="InterPro" id="IPR056268">
    <property type="entry name" value="CUB_CDCP1_1st"/>
</dbReference>
<evidence type="ECO:0000313" key="6">
    <source>
        <dbReference type="Ensembl" id="ENSPFOP00000011870.1"/>
    </source>
</evidence>
<evidence type="ECO:0000259" key="3">
    <source>
        <dbReference type="Pfam" id="PF23665"/>
    </source>
</evidence>
<dbReference type="Pfam" id="PF23667">
    <property type="entry name" value="CUB_CDCP1_1"/>
    <property type="match status" value="1"/>
</dbReference>
<dbReference type="InterPro" id="IPR056269">
    <property type="entry name" value="CUB_CDCP1_2nd_5th"/>
</dbReference>
<reference evidence="7" key="1">
    <citation type="submission" date="2013-10" db="EMBL/GenBank/DDBJ databases">
        <authorList>
            <person name="Schartl M."/>
            <person name="Warren W."/>
        </authorList>
    </citation>
    <scope>NUCLEOTIDE SEQUENCE [LARGE SCALE GENOMIC DNA]</scope>
    <source>
        <strain evidence="7">female</strain>
    </source>
</reference>
<dbReference type="Ensembl" id="ENSPFOT00000011887.2">
    <property type="protein sequence ID" value="ENSPFOP00000011870.1"/>
    <property type="gene ID" value="ENSPFOG00000011877.2"/>
</dbReference>
<reference evidence="6" key="3">
    <citation type="submission" date="2025-09" db="UniProtKB">
        <authorList>
            <consortium name="Ensembl"/>
        </authorList>
    </citation>
    <scope>IDENTIFICATION</scope>
</reference>
<feature type="domain" description="CDCP1 third and sixth CUB" evidence="3">
    <location>
        <begin position="190"/>
        <end position="284"/>
    </location>
</feature>
<dbReference type="InterPro" id="IPR038811">
    <property type="entry name" value="CDCP1"/>
</dbReference>
<name>A0A087Y1G7_POEFO</name>
<dbReference type="Pfam" id="PF23665">
    <property type="entry name" value="CDCP1_CUB_6"/>
    <property type="match status" value="2"/>
</dbReference>
<sequence length="706" mass="79556">SGGREFTISPDQGTTINIIKSKASSCKVCKFYTYLRQCDNSLTLVTRTDVEFYCTTPEDIFKVEIVRKIGKTYYIMQSDVGFSNLLPFHRTFIWKIEADSQKSFQINFANTGLTQVAPSDSCINKQTYTLRVANILLGKFCSHGTIRSVTIRGHESFSLDLPAGQMLSRGQFNVSVVEKITTLAKISVTLEEGSLSSTLLTPNYPNSFPNNDLMEWYFQVPYNYRTAIKFLNLKQPTCLKDNVEVTYRNEGTSSQVVGLGDVQPEQKQGSFSLRLRNCQMDTRRPDGLSMKLTVTASPARVFLSFLQDTADMGIDNFKRKKTRDRRTGNTNKNNKPKEKEVSSCKIDLGFQNQLSLPYDDEFSYYLTIIHNMLSRCLNNASSILIICLLECCFQIQNFGLSNFNRTITWKFEADSQKSFQLNFANTGLTQIAPSDSCTNKQTYTLRVANILLGKFCSHGTIRSVTIRGHESFSLDLPAGQTLSRGQFNVSVVEKITTLAKISVTLEEGSLSSTLLTPNYPNSFPNNDLMEWYFQVPYNYKTAIKFLNLKQPTCLKDNAEVTYRNEGTSSQVVGLGDVQPEQKQGSFSLRLRNCQMDTRRPDGLSMNLTVTASPDTHLQTTLGVLAALVVSAAVVLMVVYIMMRFLVILIFCSFIMLLQSSYSLVMEVSVYNSGDTNIQTRLENFPEDCEDGIYSQIDETLIYSHFL</sequence>
<reference evidence="6" key="2">
    <citation type="submission" date="2025-08" db="UniProtKB">
        <authorList>
            <consortium name="Ensembl"/>
        </authorList>
    </citation>
    <scope>IDENTIFICATION</scope>
</reference>
<feature type="domain" description="CDCP1 second and fifth CUB" evidence="5">
    <location>
        <begin position="393"/>
        <end position="491"/>
    </location>
</feature>
<evidence type="ECO:0000313" key="7">
    <source>
        <dbReference type="Proteomes" id="UP000028760"/>
    </source>
</evidence>